<evidence type="ECO:0000313" key="2">
    <source>
        <dbReference type="Proteomes" id="UP000323708"/>
    </source>
</evidence>
<dbReference type="EMBL" id="VTUX01000004">
    <property type="protein sequence ID" value="KAA1191847.1"/>
    <property type="molecule type" value="Genomic_DNA"/>
</dbReference>
<gene>
    <name evidence="1" type="ORF">F0M18_09965</name>
</gene>
<dbReference type="AlphaFoldDB" id="A0A5B0WZM5"/>
<evidence type="ECO:0000313" key="1">
    <source>
        <dbReference type="EMBL" id="KAA1191847.1"/>
    </source>
</evidence>
<dbReference type="Proteomes" id="UP000323708">
    <property type="component" value="Unassembled WGS sequence"/>
</dbReference>
<name>A0A5B0WZM5_9GAMM</name>
<comment type="caution">
    <text evidence="1">The sequence shown here is derived from an EMBL/GenBank/DDBJ whole genome shotgun (WGS) entry which is preliminary data.</text>
</comment>
<accession>A0A5B0WZM5</accession>
<sequence>MAAHHRLQHRAADQCETLRSWQPDAGTWCYATHIAVSGQAAGRLAWLADVFYHAAALPQHPWYPEFLGGCAEALSQSPPAGIARHQLCWGRFDLGLPAPRYYRQLVSLATPEAHTAVIAARSVDQGPALPDGARLAYTLPPNGEVLHFDAGLLHWHHICCTTGAAVLPGAADRWLINLMRRLGLDGAERDTYRREAEALRDWLQRPDTVPGNDVKSVEP</sequence>
<proteinExistence type="predicted"/>
<reference evidence="1 2" key="1">
    <citation type="submission" date="2019-09" db="EMBL/GenBank/DDBJ databases">
        <authorList>
            <person name="Chen X.-Y."/>
        </authorList>
    </citation>
    <scope>NUCLEOTIDE SEQUENCE [LARGE SCALE GENOMIC DNA]</scope>
    <source>
        <strain evidence="1 2">NY5</strain>
    </source>
</reference>
<protein>
    <submittedName>
        <fullName evidence="1">Uncharacterized protein</fullName>
    </submittedName>
</protein>
<organism evidence="1 2">
    <name type="scientific">Pseudohalioglobus sediminis</name>
    <dbReference type="NCBI Taxonomy" id="2606449"/>
    <lineage>
        <taxon>Bacteria</taxon>
        <taxon>Pseudomonadati</taxon>
        <taxon>Pseudomonadota</taxon>
        <taxon>Gammaproteobacteria</taxon>
        <taxon>Cellvibrionales</taxon>
        <taxon>Halieaceae</taxon>
        <taxon>Pseudohalioglobus</taxon>
    </lineage>
</organism>
<keyword evidence="2" id="KW-1185">Reference proteome</keyword>